<dbReference type="NCBIfam" id="TIGR01829">
    <property type="entry name" value="AcAcCoA_reduct"/>
    <property type="match status" value="1"/>
</dbReference>
<dbReference type="SMART" id="SM00822">
    <property type="entry name" value="PKS_KR"/>
    <property type="match status" value="1"/>
</dbReference>
<evidence type="ECO:0000256" key="1">
    <source>
        <dbReference type="ARBA" id="ARBA00006484"/>
    </source>
</evidence>
<dbReference type="InterPro" id="IPR032591">
    <property type="entry name" value="DUF4908"/>
</dbReference>
<protein>
    <recommendedName>
        <fullName evidence="2">3-oxoacyl-[acyl-carrier-protein] reductase</fullName>
        <ecNumber evidence="2">1.1.1.100</ecNumber>
    </recommendedName>
</protein>
<dbReference type="Pfam" id="PF13561">
    <property type="entry name" value="adh_short_C2"/>
    <property type="match status" value="1"/>
</dbReference>
<reference evidence="6 8" key="1">
    <citation type="submission" date="2024-02" db="EMBL/GenBank/DDBJ databases">
        <authorList>
            <person name="Chen Y."/>
            <person name="Shah S."/>
            <person name="Dougan E. K."/>
            <person name="Thang M."/>
            <person name="Chan C."/>
        </authorList>
    </citation>
    <scope>NUCLEOTIDE SEQUENCE [LARGE SCALE GENOMIC DNA]</scope>
</reference>
<keyword evidence="8" id="KW-1185">Reference proteome</keyword>
<evidence type="ECO:0000313" key="7">
    <source>
        <dbReference type="EMBL" id="CAK9041911.1"/>
    </source>
</evidence>
<dbReference type="InterPro" id="IPR036291">
    <property type="entry name" value="NAD(P)-bd_dom_sf"/>
</dbReference>
<dbReference type="EC" id="1.1.1.100" evidence="2"/>
<dbReference type="InterPro" id="IPR002347">
    <property type="entry name" value="SDR_fam"/>
</dbReference>
<proteinExistence type="inferred from homology"/>
<dbReference type="InterPro" id="IPR011283">
    <property type="entry name" value="Acetoacetyl-CoA_reductase"/>
</dbReference>
<sequence length="519" mass="54651">MARTAIVTGGTRGIGRAIAEGLKRNGCTVTASYAGNDDAAAKFKEETGINVLKWDVGDYEACKAGVAEIEAAQGPTDILINNAGITRDGFFHKMTPAQWSEVIRADLDSVFNMSHQVFPGMRSRGFGRIINISSINGQKGQMGQTNYSAAKAGMIGFTRALAQEGAFKGVTVNAVAPGYIGTEMVAAMDDKVLEKIVGQIPVGRLGEPSEIADCVSFLADDKAGFITGLLTLSSGKAITTVVIAAIAAAGAIYGAPAEASSDFLLAGAQSSNPFSSLVGEKRERRARRSNGRAEVERYVLASDDRTFLFENRTDEARVIFLCRDGDARLGCMLDQYGPAPEIYLLRPTRGPRGDVIYKNAAGDTLLRIASYGGATVFWPGEFRGFAASKSFGDDAPLRLSPASVADAVRRAQAATATISAATGAPIVFRINRAPAEAAEDATVLADAVMRAADGLKKVADDPTGARIIAGRISQVVFIPDSAAGVSLSETALEVRYVPNLDVSGRPSSTSVERFLEETL</sequence>
<comment type="catalytic activity">
    <reaction evidence="4">
        <text>a (3R)-hydroxyacyl-[ACP] + NADP(+) = a 3-oxoacyl-[ACP] + NADPH + H(+)</text>
        <dbReference type="Rhea" id="RHEA:17397"/>
        <dbReference type="Rhea" id="RHEA-COMP:9916"/>
        <dbReference type="Rhea" id="RHEA-COMP:9945"/>
        <dbReference type="ChEBI" id="CHEBI:15378"/>
        <dbReference type="ChEBI" id="CHEBI:57783"/>
        <dbReference type="ChEBI" id="CHEBI:58349"/>
        <dbReference type="ChEBI" id="CHEBI:78776"/>
        <dbReference type="ChEBI" id="CHEBI:78827"/>
        <dbReference type="EC" id="1.1.1.100"/>
    </reaction>
</comment>
<keyword evidence="3" id="KW-0560">Oxidoreductase</keyword>
<name>A0ABP0LKU7_9DINO</name>
<evidence type="ECO:0000313" key="6">
    <source>
        <dbReference type="EMBL" id="CAK9039396.1"/>
    </source>
</evidence>
<evidence type="ECO:0000256" key="2">
    <source>
        <dbReference type="ARBA" id="ARBA00012948"/>
    </source>
</evidence>
<feature type="domain" description="Ketoreductase" evidence="5">
    <location>
        <begin position="3"/>
        <end position="178"/>
    </location>
</feature>
<dbReference type="InterPro" id="IPR020904">
    <property type="entry name" value="Sc_DH/Rdtase_CS"/>
</dbReference>
<dbReference type="EMBL" id="CAXAMM010017779">
    <property type="protein sequence ID" value="CAK9041911.1"/>
    <property type="molecule type" value="Genomic_DNA"/>
</dbReference>
<evidence type="ECO:0000259" key="5">
    <source>
        <dbReference type="SMART" id="SM00822"/>
    </source>
</evidence>
<dbReference type="Proteomes" id="UP001642464">
    <property type="component" value="Unassembled WGS sequence"/>
</dbReference>
<gene>
    <name evidence="6" type="ORF">SCF082_LOCUS23043</name>
    <name evidence="7" type="ORF">SCF082_LOCUS24155</name>
</gene>
<dbReference type="PROSITE" id="PS00061">
    <property type="entry name" value="ADH_SHORT"/>
    <property type="match status" value="1"/>
</dbReference>
<dbReference type="CDD" id="cd05333">
    <property type="entry name" value="BKR_SDR_c"/>
    <property type="match status" value="1"/>
</dbReference>
<accession>A0ABP0LKU7</accession>
<dbReference type="SUPFAM" id="SSF51735">
    <property type="entry name" value="NAD(P)-binding Rossmann-fold domains"/>
    <property type="match status" value="1"/>
</dbReference>
<dbReference type="InterPro" id="IPR057326">
    <property type="entry name" value="KR_dom"/>
</dbReference>
<dbReference type="PANTHER" id="PTHR42879:SF2">
    <property type="entry name" value="3-OXOACYL-[ACYL-CARRIER-PROTEIN] REDUCTASE FABG"/>
    <property type="match status" value="1"/>
</dbReference>
<dbReference type="InterPro" id="IPR050259">
    <property type="entry name" value="SDR"/>
</dbReference>
<comment type="caution">
    <text evidence="6">The sequence shown here is derived from an EMBL/GenBank/DDBJ whole genome shotgun (WGS) entry which is preliminary data.</text>
</comment>
<organism evidence="6 8">
    <name type="scientific">Durusdinium trenchii</name>
    <dbReference type="NCBI Taxonomy" id="1381693"/>
    <lineage>
        <taxon>Eukaryota</taxon>
        <taxon>Sar</taxon>
        <taxon>Alveolata</taxon>
        <taxon>Dinophyceae</taxon>
        <taxon>Suessiales</taxon>
        <taxon>Symbiodiniaceae</taxon>
        <taxon>Durusdinium</taxon>
    </lineage>
</organism>
<dbReference type="NCBIfam" id="NF009466">
    <property type="entry name" value="PRK12826.1-2"/>
    <property type="match status" value="1"/>
</dbReference>
<evidence type="ECO:0000256" key="3">
    <source>
        <dbReference type="ARBA" id="ARBA00023002"/>
    </source>
</evidence>
<dbReference type="PRINTS" id="PR00080">
    <property type="entry name" value="SDRFAMILY"/>
</dbReference>
<evidence type="ECO:0000256" key="4">
    <source>
        <dbReference type="ARBA" id="ARBA00048508"/>
    </source>
</evidence>
<dbReference type="PANTHER" id="PTHR42879">
    <property type="entry name" value="3-OXOACYL-(ACYL-CARRIER-PROTEIN) REDUCTASE"/>
    <property type="match status" value="1"/>
</dbReference>
<comment type="similarity">
    <text evidence="1">Belongs to the short-chain dehydrogenases/reductases (SDR) family.</text>
</comment>
<dbReference type="Gene3D" id="3.40.50.720">
    <property type="entry name" value="NAD(P)-binding Rossmann-like Domain"/>
    <property type="match status" value="1"/>
</dbReference>
<dbReference type="NCBIfam" id="NF009464">
    <property type="entry name" value="PRK12824.1"/>
    <property type="match status" value="1"/>
</dbReference>
<dbReference type="Pfam" id="PF16252">
    <property type="entry name" value="DUF4908"/>
    <property type="match status" value="1"/>
</dbReference>
<dbReference type="EMBL" id="CAXAMM010016668">
    <property type="protein sequence ID" value="CAK9039396.1"/>
    <property type="molecule type" value="Genomic_DNA"/>
</dbReference>
<evidence type="ECO:0000313" key="8">
    <source>
        <dbReference type="Proteomes" id="UP001642464"/>
    </source>
</evidence>
<dbReference type="PRINTS" id="PR00081">
    <property type="entry name" value="GDHRDH"/>
</dbReference>